<dbReference type="RefSeq" id="WP_107299706.1">
    <property type="nucleotide sequence ID" value="NZ_PYMB01000011.1"/>
</dbReference>
<dbReference type="EMBL" id="PYMB01000011">
    <property type="protein sequence ID" value="PSW10292.1"/>
    <property type="molecule type" value="Genomic_DNA"/>
</dbReference>
<reference evidence="1 2" key="1">
    <citation type="submission" date="2018-03" db="EMBL/GenBank/DDBJ databases">
        <title>Whole genome sequencing of Histamine producing bacteria.</title>
        <authorList>
            <person name="Butler K."/>
        </authorList>
    </citation>
    <scope>NUCLEOTIDE SEQUENCE [LARGE SCALE GENOMIC DNA]</scope>
    <source>
        <strain evidence="1 2">DSM 19138</strain>
    </source>
</reference>
<sequence length="70" mass="7143">MPLIATKITAITAAAATVIGGFLAGDDLSNAAKLASDYVEIKVERHTQELGREALTGALASQFSDLGGNP</sequence>
<accession>A0A2T3N9S9</accession>
<organism evidence="1 2">
    <name type="scientific">Photobacterium rosenbergii</name>
    <dbReference type="NCBI Taxonomy" id="294936"/>
    <lineage>
        <taxon>Bacteria</taxon>
        <taxon>Pseudomonadati</taxon>
        <taxon>Pseudomonadota</taxon>
        <taxon>Gammaproteobacteria</taxon>
        <taxon>Vibrionales</taxon>
        <taxon>Vibrionaceae</taxon>
        <taxon>Photobacterium</taxon>
    </lineage>
</organism>
<evidence type="ECO:0000313" key="1">
    <source>
        <dbReference type="EMBL" id="PSW10292.1"/>
    </source>
</evidence>
<dbReference type="AlphaFoldDB" id="A0A2T3N9S9"/>
<evidence type="ECO:0000313" key="2">
    <source>
        <dbReference type="Proteomes" id="UP000241346"/>
    </source>
</evidence>
<protein>
    <submittedName>
        <fullName evidence="1">Uncharacterized protein</fullName>
    </submittedName>
</protein>
<gene>
    <name evidence="1" type="ORF">C9J01_18960</name>
</gene>
<name>A0A2T3N9S9_9GAMM</name>
<dbReference type="Proteomes" id="UP000241346">
    <property type="component" value="Unassembled WGS sequence"/>
</dbReference>
<comment type="caution">
    <text evidence="1">The sequence shown here is derived from an EMBL/GenBank/DDBJ whole genome shotgun (WGS) entry which is preliminary data.</text>
</comment>
<proteinExistence type="predicted"/>